<name>A0A8J4UGP6_CLAMG</name>
<feature type="compositionally biased region" description="Basic and acidic residues" evidence="1">
    <location>
        <begin position="23"/>
        <end position="34"/>
    </location>
</feature>
<reference evidence="2" key="1">
    <citation type="submission" date="2020-07" db="EMBL/GenBank/DDBJ databases">
        <title>Clarias magur genome sequencing, assembly and annotation.</title>
        <authorList>
            <person name="Kushwaha B."/>
            <person name="Kumar R."/>
            <person name="Das P."/>
            <person name="Joshi C.G."/>
            <person name="Kumar D."/>
            <person name="Nagpure N.S."/>
            <person name="Pandey M."/>
            <person name="Agarwal S."/>
            <person name="Srivastava S."/>
            <person name="Singh M."/>
            <person name="Sahoo L."/>
            <person name="Jayasankar P."/>
            <person name="Meher P.K."/>
            <person name="Koringa P.G."/>
            <person name="Iquebal M.A."/>
            <person name="Das S.P."/>
            <person name="Bit A."/>
            <person name="Patnaik S."/>
            <person name="Patel N."/>
            <person name="Shah T.M."/>
            <person name="Hinsu A."/>
            <person name="Jena J.K."/>
        </authorList>
    </citation>
    <scope>NUCLEOTIDE SEQUENCE</scope>
    <source>
        <strain evidence="2">CIFAMagur01</strain>
        <tissue evidence="2">Testis</tissue>
    </source>
</reference>
<dbReference type="Proteomes" id="UP000727407">
    <property type="component" value="Unassembled WGS sequence"/>
</dbReference>
<proteinExistence type="predicted"/>
<feature type="non-terminal residue" evidence="2">
    <location>
        <position position="1"/>
    </location>
</feature>
<keyword evidence="3" id="KW-1185">Reference proteome</keyword>
<evidence type="ECO:0000313" key="3">
    <source>
        <dbReference type="Proteomes" id="UP000727407"/>
    </source>
</evidence>
<protein>
    <submittedName>
        <fullName evidence="2">Uncharacterized protein</fullName>
    </submittedName>
</protein>
<organism evidence="2 3">
    <name type="scientific">Clarias magur</name>
    <name type="common">Asian catfish</name>
    <name type="synonym">Macropteronotus magur</name>
    <dbReference type="NCBI Taxonomy" id="1594786"/>
    <lineage>
        <taxon>Eukaryota</taxon>
        <taxon>Metazoa</taxon>
        <taxon>Chordata</taxon>
        <taxon>Craniata</taxon>
        <taxon>Vertebrata</taxon>
        <taxon>Euteleostomi</taxon>
        <taxon>Actinopterygii</taxon>
        <taxon>Neopterygii</taxon>
        <taxon>Teleostei</taxon>
        <taxon>Ostariophysi</taxon>
        <taxon>Siluriformes</taxon>
        <taxon>Clariidae</taxon>
        <taxon>Clarias</taxon>
    </lineage>
</organism>
<evidence type="ECO:0000256" key="1">
    <source>
        <dbReference type="SAM" id="MobiDB-lite"/>
    </source>
</evidence>
<accession>A0A8J4UGP6</accession>
<sequence>EGEGMQLGSHRVSEGNPGGRAPCRSERDVSRSPRVDSSTFYLLLSSESRSHAYLGHTLWADKQTERFERRAAVPLSARFWKADVCF</sequence>
<dbReference type="EMBL" id="QNUK01000357">
    <property type="protein sequence ID" value="KAF5894787.1"/>
    <property type="molecule type" value="Genomic_DNA"/>
</dbReference>
<feature type="region of interest" description="Disordered" evidence="1">
    <location>
        <begin position="1"/>
        <end position="35"/>
    </location>
</feature>
<comment type="caution">
    <text evidence="2">The sequence shown here is derived from an EMBL/GenBank/DDBJ whole genome shotgun (WGS) entry which is preliminary data.</text>
</comment>
<gene>
    <name evidence="2" type="ORF">DAT39_015506</name>
</gene>
<dbReference type="AlphaFoldDB" id="A0A8J4UGP6"/>
<evidence type="ECO:0000313" key="2">
    <source>
        <dbReference type="EMBL" id="KAF5894787.1"/>
    </source>
</evidence>